<feature type="compositionally biased region" description="Basic and acidic residues" evidence="1">
    <location>
        <begin position="123"/>
        <end position="146"/>
    </location>
</feature>
<dbReference type="OrthoDB" id="10646965at2759"/>
<keyword evidence="3" id="KW-1185">Reference proteome</keyword>
<dbReference type="AlphaFoldDB" id="A0A3L6SNW6"/>
<feature type="compositionally biased region" description="Low complexity" evidence="1">
    <location>
        <begin position="67"/>
        <end position="81"/>
    </location>
</feature>
<sequence length="225" mass="25127">MEYAPGAPSMCPVQGHAVVGVEGAMAAELRRLRHTGIVLTGFDRSVMPEPKDLRYADWSPQSPPRTPSSRAGGLPSSGSSDSEGRSFPLFKDFLWYPGVLDGRLPAQRAPRPATACRGAPPAAHRDRDPDEEDRREPRRNWAERFNARGRPADDLLLRGQAGMVDRYRHDEGETYSLATWGRSWFRSSPSPARGRHPACRDDEGWEHRRSRSPSVRLRSCNGDAR</sequence>
<organism evidence="2 3">
    <name type="scientific">Panicum miliaceum</name>
    <name type="common">Proso millet</name>
    <name type="synonym">Broomcorn millet</name>
    <dbReference type="NCBI Taxonomy" id="4540"/>
    <lineage>
        <taxon>Eukaryota</taxon>
        <taxon>Viridiplantae</taxon>
        <taxon>Streptophyta</taxon>
        <taxon>Embryophyta</taxon>
        <taxon>Tracheophyta</taxon>
        <taxon>Spermatophyta</taxon>
        <taxon>Magnoliopsida</taxon>
        <taxon>Liliopsida</taxon>
        <taxon>Poales</taxon>
        <taxon>Poaceae</taxon>
        <taxon>PACMAD clade</taxon>
        <taxon>Panicoideae</taxon>
        <taxon>Panicodae</taxon>
        <taxon>Paniceae</taxon>
        <taxon>Panicinae</taxon>
        <taxon>Panicum</taxon>
        <taxon>Panicum sect. Panicum</taxon>
    </lineage>
</organism>
<protein>
    <submittedName>
        <fullName evidence="2">Uncharacterized protein</fullName>
    </submittedName>
</protein>
<evidence type="ECO:0000313" key="3">
    <source>
        <dbReference type="Proteomes" id="UP000275267"/>
    </source>
</evidence>
<feature type="region of interest" description="Disordered" evidence="1">
    <location>
        <begin position="104"/>
        <end position="146"/>
    </location>
</feature>
<feature type="region of interest" description="Disordered" evidence="1">
    <location>
        <begin position="183"/>
        <end position="225"/>
    </location>
</feature>
<feature type="compositionally biased region" description="Basic and acidic residues" evidence="1">
    <location>
        <begin position="198"/>
        <end position="207"/>
    </location>
</feature>
<dbReference type="Proteomes" id="UP000275267">
    <property type="component" value="Unassembled WGS sequence"/>
</dbReference>
<comment type="caution">
    <text evidence="2">The sequence shown here is derived from an EMBL/GenBank/DDBJ whole genome shotgun (WGS) entry which is preliminary data.</text>
</comment>
<reference evidence="3" key="1">
    <citation type="journal article" date="2019" name="Nat. Commun.">
        <title>The genome of broomcorn millet.</title>
        <authorList>
            <person name="Zou C."/>
            <person name="Miki D."/>
            <person name="Li D."/>
            <person name="Tang Q."/>
            <person name="Xiao L."/>
            <person name="Rajput S."/>
            <person name="Deng P."/>
            <person name="Jia W."/>
            <person name="Huang R."/>
            <person name="Zhang M."/>
            <person name="Sun Y."/>
            <person name="Hu J."/>
            <person name="Fu X."/>
            <person name="Schnable P.S."/>
            <person name="Li F."/>
            <person name="Zhang H."/>
            <person name="Feng B."/>
            <person name="Zhu X."/>
            <person name="Liu R."/>
            <person name="Schnable J.C."/>
            <person name="Zhu J.-K."/>
            <person name="Zhang H."/>
        </authorList>
    </citation>
    <scope>NUCLEOTIDE SEQUENCE [LARGE SCALE GENOMIC DNA]</scope>
</reference>
<evidence type="ECO:0000256" key="1">
    <source>
        <dbReference type="SAM" id="MobiDB-lite"/>
    </source>
</evidence>
<gene>
    <name evidence="2" type="ORF">C2845_PM07G22830</name>
</gene>
<name>A0A3L6SNW6_PANMI</name>
<feature type="region of interest" description="Disordered" evidence="1">
    <location>
        <begin position="53"/>
        <end position="84"/>
    </location>
</feature>
<accession>A0A3L6SNW6</accession>
<evidence type="ECO:0000313" key="2">
    <source>
        <dbReference type="EMBL" id="RLN23845.1"/>
    </source>
</evidence>
<proteinExistence type="predicted"/>
<dbReference type="EMBL" id="PQIB02000004">
    <property type="protein sequence ID" value="RLN23845.1"/>
    <property type="molecule type" value="Genomic_DNA"/>
</dbReference>